<gene>
    <name evidence="1" type="ORF">AUP42_03330</name>
</gene>
<dbReference type="OrthoDB" id="6385276at2"/>
<reference evidence="1 2" key="1">
    <citation type="submission" date="2015-12" db="EMBL/GenBank/DDBJ databases">
        <title>Genome sequence of Thalassospira lucentensis MCCC 1A02072.</title>
        <authorList>
            <person name="Lu L."/>
            <person name="Lai Q."/>
            <person name="Shao Z."/>
            <person name="Qian P."/>
        </authorList>
    </citation>
    <scope>NUCLEOTIDE SEQUENCE [LARGE SCALE GENOMIC DNA]</scope>
    <source>
        <strain evidence="1 2">MCCC 1A02072</strain>
    </source>
</reference>
<dbReference type="AlphaFoldDB" id="A0A154L1X4"/>
<dbReference type="RefSeq" id="WP_062952593.1">
    <property type="nucleotide sequence ID" value="NZ_LPVY01000021.1"/>
</dbReference>
<evidence type="ECO:0000313" key="2">
    <source>
        <dbReference type="Proteomes" id="UP000076335"/>
    </source>
</evidence>
<dbReference type="Proteomes" id="UP000076335">
    <property type="component" value="Unassembled WGS sequence"/>
</dbReference>
<comment type="caution">
    <text evidence="1">The sequence shown here is derived from an EMBL/GenBank/DDBJ whole genome shotgun (WGS) entry which is preliminary data.</text>
</comment>
<sequence>MSRSLALFGIGLVFGGGIGFLVAAGNGITLDGHDHGDPMAHGVSGHGTAHGEMKMGAAHASHDAIISLPAGADAPRLDVAMIPDPVSGWNLQLMVQNFRFAPEHASSTHVPGEGHAHVYVNGTKIARLYGPWFHIAELPVGDNEVTVTLTANDHSLLAVGDKPLRQTMAVSVAP</sequence>
<organism evidence="1 2">
    <name type="scientific">Thalassospira lucentensis</name>
    <dbReference type="NCBI Taxonomy" id="168935"/>
    <lineage>
        <taxon>Bacteria</taxon>
        <taxon>Pseudomonadati</taxon>
        <taxon>Pseudomonadota</taxon>
        <taxon>Alphaproteobacteria</taxon>
        <taxon>Rhodospirillales</taxon>
        <taxon>Thalassospiraceae</taxon>
        <taxon>Thalassospira</taxon>
    </lineage>
</organism>
<dbReference type="EMBL" id="LPVY01000021">
    <property type="protein sequence ID" value="KZB62010.1"/>
    <property type="molecule type" value="Genomic_DNA"/>
</dbReference>
<accession>A0A154L1X4</accession>
<name>A0A154L1X4_9PROT</name>
<proteinExistence type="predicted"/>
<evidence type="ECO:0000313" key="1">
    <source>
        <dbReference type="EMBL" id="KZB62010.1"/>
    </source>
</evidence>
<protein>
    <submittedName>
        <fullName evidence="1">Uncharacterized protein</fullName>
    </submittedName>
</protein>